<dbReference type="Proteomes" id="UP001140091">
    <property type="component" value="Unassembled WGS sequence"/>
</dbReference>
<dbReference type="PANTHER" id="PTHR19959">
    <property type="entry name" value="KINESIN LIGHT CHAIN"/>
    <property type="match status" value="1"/>
</dbReference>
<name>A0A9W8JAV0_9AGAR</name>
<feature type="non-terminal residue" evidence="2">
    <location>
        <position position="1"/>
    </location>
</feature>
<organism evidence="2 3">
    <name type="scientific">Candolleomyces eurysporus</name>
    <dbReference type="NCBI Taxonomy" id="2828524"/>
    <lineage>
        <taxon>Eukaryota</taxon>
        <taxon>Fungi</taxon>
        <taxon>Dikarya</taxon>
        <taxon>Basidiomycota</taxon>
        <taxon>Agaricomycotina</taxon>
        <taxon>Agaricomycetes</taxon>
        <taxon>Agaricomycetidae</taxon>
        <taxon>Agaricales</taxon>
        <taxon>Agaricineae</taxon>
        <taxon>Psathyrellaceae</taxon>
        <taxon>Candolleomyces</taxon>
    </lineage>
</organism>
<sequence>MAAASPKIEKGIVIIAKFGERWDMGFTHLDRIEMQNGTNDKESGHIRDMKTRDQWPCLTISWEICEIPCEPTSSGEDTQTLLGNIKARRRQVFGPSISVSALWEAIVPPERTDLLGSLDYLGACFKRSFERTGALSDSGESISATRRAVELTPAGHPDLRVRLGNFGHSFADRFRRTGALSDTAEAVSALRRSVELTPAGHPDLPVMLNKLGILLLKRFECTGAFSNIVELTLLTRQAVELMPADHPDLPGVLSNLQNILFSILRNLLLKDSKRPGALSDIAESISVQQRAVELTPPGHPDLPHTLNNLGSSLFRRYERTGALSDIAEIISIQQQALELTPARHSTRPGMLNNLGNSFCHRSVLTRSGNDLNNSIALYMSAATCGYGPPSSRLIAARRWASLSYKHHPDSPQTLTAFDMVIQLMSLVASLDQTVQHRHAVLQNTTGLPCKAAAAGCSLGRADKALEWLEQGRCLVWTQLSNLRTLLVDLHTPNESLARRLLDVSRRLEDSGSRQGPHIDMSISEKISLEDEARVHLELANEWEELVSTVRRTVPGFENFLQSSPCSTLLQHLPDSGPIVVINVHKDRCDAIALIAGLDEPFHIPLHSFSQKKAITYSNELTAYLQLNDLRMRGVQAETDEEEDTDNEPRERAIRPSVNKKLRNQIVRNILGALWREVVKPILDALAFSRLHSSSETTLPRIWWCPTGPMSFLPLHAAGIYGGKNSDTILNYAVSSYTPSITLLADRVKNNHPVDQNVSGLFLTSQPNAPGLSPIPGVTREVRSIHKQAVEHGVRVLNLEGDDVTIDTALQHMEEFSCIHFACHASQDQNEPLQSRFRFHSGSLDLSRIIRKNLKNADLAFLSACETSTGEEKLSEEVVHLAAGMLAAGYRRVVATMWAISDGHAPEVASDLYGYLLARRVEGDGSGFNGSDSAYALHHAIQQLRERLVDDSEQSLLTWIPYVHFGF</sequence>
<dbReference type="AlphaFoldDB" id="A0A9W8JAV0"/>
<evidence type="ECO:0000313" key="2">
    <source>
        <dbReference type="EMBL" id="KAJ2927363.1"/>
    </source>
</evidence>
<dbReference type="InterPro" id="IPR011990">
    <property type="entry name" value="TPR-like_helical_dom_sf"/>
</dbReference>
<evidence type="ECO:0000259" key="1">
    <source>
        <dbReference type="Pfam" id="PF12770"/>
    </source>
</evidence>
<gene>
    <name evidence="2" type="ORF">H1R20_g9731</name>
</gene>
<keyword evidence="3" id="KW-1185">Reference proteome</keyword>
<dbReference type="InterPro" id="IPR024983">
    <property type="entry name" value="CHAT_dom"/>
</dbReference>
<feature type="domain" description="CHAT" evidence="1">
    <location>
        <begin position="669"/>
        <end position="965"/>
    </location>
</feature>
<dbReference type="PANTHER" id="PTHR19959:SF119">
    <property type="entry name" value="FUNGAL LIPASE-LIKE DOMAIN-CONTAINING PROTEIN"/>
    <property type="match status" value="1"/>
</dbReference>
<dbReference type="Pfam" id="PF13374">
    <property type="entry name" value="TPR_10"/>
    <property type="match status" value="1"/>
</dbReference>
<dbReference type="OrthoDB" id="9991317at2759"/>
<reference evidence="2" key="1">
    <citation type="submission" date="2022-06" db="EMBL/GenBank/DDBJ databases">
        <title>Genome Sequence of Candolleomyces eurysporus.</title>
        <authorList>
            <person name="Buettner E."/>
        </authorList>
    </citation>
    <scope>NUCLEOTIDE SEQUENCE</scope>
    <source>
        <strain evidence="2">VTCC 930004</strain>
    </source>
</reference>
<dbReference type="Gene3D" id="1.25.40.10">
    <property type="entry name" value="Tetratricopeptide repeat domain"/>
    <property type="match status" value="2"/>
</dbReference>
<protein>
    <recommendedName>
        <fullName evidence="1">CHAT domain-containing protein</fullName>
    </recommendedName>
</protein>
<comment type="caution">
    <text evidence="2">The sequence shown here is derived from an EMBL/GenBank/DDBJ whole genome shotgun (WGS) entry which is preliminary data.</text>
</comment>
<accession>A0A9W8JAV0</accession>
<dbReference type="EMBL" id="JANBPK010001001">
    <property type="protein sequence ID" value="KAJ2927363.1"/>
    <property type="molecule type" value="Genomic_DNA"/>
</dbReference>
<dbReference type="Pfam" id="PF12770">
    <property type="entry name" value="CHAT"/>
    <property type="match status" value="1"/>
</dbReference>
<evidence type="ECO:0000313" key="3">
    <source>
        <dbReference type="Proteomes" id="UP001140091"/>
    </source>
</evidence>
<proteinExistence type="predicted"/>